<dbReference type="Proteomes" id="UP000322267">
    <property type="component" value="Unassembled WGS sequence"/>
</dbReference>
<feature type="coiled-coil region" evidence="1">
    <location>
        <begin position="29"/>
        <end position="63"/>
    </location>
</feature>
<gene>
    <name evidence="3" type="ORF">FZC78_19185</name>
</gene>
<protein>
    <submittedName>
        <fullName evidence="3">Uncharacterized protein</fullName>
    </submittedName>
</protein>
<accession>A0A5D4NL40</accession>
<keyword evidence="2" id="KW-0472">Membrane</keyword>
<name>A0A5D4NL40_9BACI</name>
<keyword evidence="2" id="KW-1133">Transmembrane helix</keyword>
<feature type="transmembrane region" description="Helical" evidence="2">
    <location>
        <begin position="95"/>
        <end position="114"/>
    </location>
</feature>
<dbReference type="OrthoDB" id="2881855at2"/>
<dbReference type="EMBL" id="VTEI01000014">
    <property type="protein sequence ID" value="TYS14281.1"/>
    <property type="molecule type" value="Genomic_DNA"/>
</dbReference>
<sequence length="161" mass="18157">MDLNILITTIVTSTAALVAIIGGFLVSRIISLSSEQNAAEKRLQEIEEEHKTLKSQQQLMNLTGQGDQIIRTELQSLEEQKLKQKSKIESNSKPAGIWSGLVVLFYACLVGICWPSMLLPYPLDTFNDGLTKNVLLILFYSELFVIFLYLVINIRKLTRNL</sequence>
<keyword evidence="1" id="KW-0175">Coiled coil</keyword>
<organism evidence="3 4">
    <name type="scientific">Rossellomorea vietnamensis</name>
    <dbReference type="NCBI Taxonomy" id="218284"/>
    <lineage>
        <taxon>Bacteria</taxon>
        <taxon>Bacillati</taxon>
        <taxon>Bacillota</taxon>
        <taxon>Bacilli</taxon>
        <taxon>Bacillales</taxon>
        <taxon>Bacillaceae</taxon>
        <taxon>Rossellomorea</taxon>
    </lineage>
</organism>
<dbReference type="RefSeq" id="WP_148941695.1">
    <property type="nucleotide sequence ID" value="NZ_VTEI01000014.1"/>
</dbReference>
<evidence type="ECO:0000313" key="3">
    <source>
        <dbReference type="EMBL" id="TYS14281.1"/>
    </source>
</evidence>
<comment type="caution">
    <text evidence="3">The sequence shown here is derived from an EMBL/GenBank/DDBJ whole genome shotgun (WGS) entry which is preliminary data.</text>
</comment>
<evidence type="ECO:0000313" key="4">
    <source>
        <dbReference type="Proteomes" id="UP000322267"/>
    </source>
</evidence>
<reference evidence="3 4" key="1">
    <citation type="submission" date="2019-08" db="EMBL/GenBank/DDBJ databases">
        <title>Bacillus genomes from the desert of Cuatro Cienegas, Coahuila.</title>
        <authorList>
            <person name="Olmedo-Alvarez G."/>
        </authorList>
    </citation>
    <scope>NUCLEOTIDE SEQUENCE [LARGE SCALE GENOMIC DNA]</scope>
    <source>
        <strain evidence="3 4">CH34_1T</strain>
    </source>
</reference>
<feature type="transmembrane region" description="Helical" evidence="2">
    <location>
        <begin position="134"/>
        <end position="152"/>
    </location>
</feature>
<proteinExistence type="predicted"/>
<dbReference type="AlphaFoldDB" id="A0A5D4NL40"/>
<evidence type="ECO:0000256" key="1">
    <source>
        <dbReference type="SAM" id="Coils"/>
    </source>
</evidence>
<feature type="transmembrane region" description="Helical" evidence="2">
    <location>
        <begin position="6"/>
        <end position="26"/>
    </location>
</feature>
<keyword evidence="2" id="KW-0812">Transmembrane</keyword>
<evidence type="ECO:0000256" key="2">
    <source>
        <dbReference type="SAM" id="Phobius"/>
    </source>
</evidence>